<name>A0ABY8K1S0_9ACTN</name>
<organism evidence="2 3">
    <name type="scientific">Streptomyces cathayae</name>
    <dbReference type="NCBI Taxonomy" id="3031124"/>
    <lineage>
        <taxon>Bacteria</taxon>
        <taxon>Bacillati</taxon>
        <taxon>Actinomycetota</taxon>
        <taxon>Actinomycetes</taxon>
        <taxon>Kitasatosporales</taxon>
        <taxon>Streptomycetaceae</taxon>
        <taxon>Streptomyces</taxon>
    </lineage>
</organism>
<evidence type="ECO:0000313" key="3">
    <source>
        <dbReference type="Proteomes" id="UP001216440"/>
    </source>
</evidence>
<dbReference type="EMBL" id="CP121682">
    <property type="protein sequence ID" value="WGD42001.1"/>
    <property type="molecule type" value="Genomic_DNA"/>
</dbReference>
<accession>A0ABY8K1S0</accession>
<evidence type="ECO:0000313" key="2">
    <source>
        <dbReference type="EMBL" id="WGD42001.1"/>
    </source>
</evidence>
<gene>
    <name evidence="2" type="ORF">PYS65_18560</name>
</gene>
<dbReference type="Proteomes" id="UP001216440">
    <property type="component" value="Chromosome"/>
</dbReference>
<feature type="region of interest" description="Disordered" evidence="1">
    <location>
        <begin position="1"/>
        <end position="20"/>
    </location>
</feature>
<sequence>MPPRQQPHTPRAGADSYRSSSCHIGTHHACAESSPATAPVDVPVIYESCDCPCHTIVNREVPTEAAR</sequence>
<evidence type="ECO:0000256" key="1">
    <source>
        <dbReference type="SAM" id="MobiDB-lite"/>
    </source>
</evidence>
<keyword evidence="3" id="KW-1185">Reference proteome</keyword>
<proteinExistence type="predicted"/>
<reference evidence="2 3" key="1">
    <citation type="submission" date="2023-03" db="EMBL/GenBank/DDBJ databases">
        <authorList>
            <person name="Mo P."/>
        </authorList>
    </citation>
    <scope>NUCLEOTIDE SEQUENCE [LARGE SCALE GENOMIC DNA]</scope>
    <source>
        <strain evidence="2 3">HUAS 5</strain>
    </source>
</reference>
<dbReference type="RefSeq" id="WP_279335063.1">
    <property type="nucleotide sequence ID" value="NZ_CP121682.1"/>
</dbReference>
<protein>
    <submittedName>
        <fullName evidence="2">Uncharacterized protein</fullName>
    </submittedName>
</protein>